<proteinExistence type="predicted"/>
<dbReference type="InterPro" id="IPR036237">
    <property type="entry name" value="Xyl_isomerase-like_sf"/>
</dbReference>
<dbReference type="PANTHER" id="PTHR12110">
    <property type="entry name" value="HYDROXYPYRUVATE ISOMERASE"/>
    <property type="match status" value="1"/>
</dbReference>
<evidence type="ECO:0000313" key="2">
    <source>
        <dbReference type="EMBL" id="KAJ9141740.1"/>
    </source>
</evidence>
<reference evidence="2" key="1">
    <citation type="submission" date="2022-07" db="EMBL/GenBank/DDBJ databases">
        <title>Fungi with potential for degradation of polypropylene.</title>
        <authorList>
            <person name="Gostincar C."/>
        </authorList>
    </citation>
    <scope>NUCLEOTIDE SEQUENCE</scope>
    <source>
        <strain evidence="2">EXF-13308</strain>
    </source>
</reference>
<dbReference type="InterPro" id="IPR013022">
    <property type="entry name" value="Xyl_isomerase-like_TIM-brl"/>
</dbReference>
<dbReference type="EMBL" id="JANBVO010000025">
    <property type="protein sequence ID" value="KAJ9141740.1"/>
    <property type="molecule type" value="Genomic_DNA"/>
</dbReference>
<accession>A0AA38RST6</accession>
<name>A0AA38RST6_9PEZI</name>
<dbReference type="InterPro" id="IPR050312">
    <property type="entry name" value="IolE/XylAMocC-like"/>
</dbReference>
<dbReference type="AlphaFoldDB" id="A0AA38RST6"/>
<dbReference type="SUPFAM" id="SSF51658">
    <property type="entry name" value="Xylose isomerase-like"/>
    <property type="match status" value="1"/>
</dbReference>
<dbReference type="Gene3D" id="3.20.20.150">
    <property type="entry name" value="Divalent-metal-dependent TIM barrel enzymes"/>
    <property type="match status" value="1"/>
</dbReference>
<dbReference type="PANTHER" id="PTHR12110:SF21">
    <property type="entry name" value="XYLOSE ISOMERASE-LIKE TIM BARREL DOMAIN-CONTAINING PROTEIN"/>
    <property type="match status" value="1"/>
</dbReference>
<evidence type="ECO:0000259" key="1">
    <source>
        <dbReference type="Pfam" id="PF01261"/>
    </source>
</evidence>
<organism evidence="2 3">
    <name type="scientific">Pleurostoma richardsiae</name>
    <dbReference type="NCBI Taxonomy" id="41990"/>
    <lineage>
        <taxon>Eukaryota</taxon>
        <taxon>Fungi</taxon>
        <taxon>Dikarya</taxon>
        <taxon>Ascomycota</taxon>
        <taxon>Pezizomycotina</taxon>
        <taxon>Sordariomycetes</taxon>
        <taxon>Sordariomycetidae</taxon>
        <taxon>Calosphaeriales</taxon>
        <taxon>Pleurostomataceae</taxon>
        <taxon>Pleurostoma</taxon>
    </lineage>
</organism>
<dbReference type="Proteomes" id="UP001174694">
    <property type="component" value="Unassembled WGS sequence"/>
</dbReference>
<feature type="domain" description="Xylose isomerase-like TIM barrel" evidence="1">
    <location>
        <begin position="26"/>
        <end position="333"/>
    </location>
</feature>
<sequence>MPSKLAISSMSLGRCFAGHSLSHKLDMAQKYGYSGVEIFHEDLADLALKLQGDTQLADPSPEAQLSAAQRIRSMCRARGLDIISLQPLMNYEGLLDRAEHSRRLPELRLWIALCHELGTDLILVPSNFLSAEHLSDDLDLIAADLREAADFGAAAYPPIRFCYESLCWGTHVDVWETSWEIVKRIDRPNFGLCLDTFNIAGRIFADPSHPSGRNPDAEKVVSESMARLVAEVDPNKVFLVQVVDAERLAEPLIEGHEYYNAAQPCRMSWSRNCRLFYGEERAYLPVREIAWAIFNGLGYEGWTSLELFNRRMSESDPEVPEELARRGVDSWRRLVRDVGIKVAPPTSSVKISASL</sequence>
<dbReference type="Pfam" id="PF01261">
    <property type="entry name" value="AP_endonuc_2"/>
    <property type="match status" value="1"/>
</dbReference>
<gene>
    <name evidence="2" type="ORF">NKR23_g7800</name>
</gene>
<evidence type="ECO:0000313" key="3">
    <source>
        <dbReference type="Proteomes" id="UP001174694"/>
    </source>
</evidence>
<keyword evidence="3" id="KW-1185">Reference proteome</keyword>
<comment type="caution">
    <text evidence="2">The sequence shown here is derived from an EMBL/GenBank/DDBJ whole genome shotgun (WGS) entry which is preliminary data.</text>
</comment>
<protein>
    <submittedName>
        <fullName evidence="2">3-dehydroshikimate dehydratase-like protein</fullName>
    </submittedName>
</protein>